<dbReference type="InterPro" id="IPR050802">
    <property type="entry name" value="EF-GSTs"/>
</dbReference>
<gene>
    <name evidence="8" type="ORF">AYI69_g3064</name>
</gene>
<dbReference type="Proteomes" id="UP000187429">
    <property type="component" value="Unassembled WGS sequence"/>
</dbReference>
<dbReference type="Pfam" id="PF00043">
    <property type="entry name" value="GST_C"/>
    <property type="match status" value="1"/>
</dbReference>
<dbReference type="GO" id="GO:0003746">
    <property type="term" value="F:translation elongation factor activity"/>
    <property type="evidence" value="ECO:0007669"/>
    <property type="project" value="UniProtKB-UniRule"/>
</dbReference>
<dbReference type="Pfam" id="PF02798">
    <property type="entry name" value="GST_N"/>
    <property type="match status" value="1"/>
</dbReference>
<dbReference type="GO" id="GO:0005737">
    <property type="term" value="C:cytoplasm"/>
    <property type="evidence" value="ECO:0007669"/>
    <property type="project" value="TreeGrafter"/>
</dbReference>
<dbReference type="SUPFAM" id="SSF47616">
    <property type="entry name" value="GST C-terminal domain-like"/>
    <property type="match status" value="1"/>
</dbReference>
<evidence type="ECO:0000259" key="5">
    <source>
        <dbReference type="PROSITE" id="PS50040"/>
    </source>
</evidence>
<dbReference type="FunFam" id="1.20.1050.10:FF:000006">
    <property type="entry name" value="Elongation factor 1 gamma"/>
    <property type="match status" value="1"/>
</dbReference>
<evidence type="ECO:0000256" key="2">
    <source>
        <dbReference type="ARBA" id="ARBA00022917"/>
    </source>
</evidence>
<dbReference type="SUPFAM" id="SSF52833">
    <property type="entry name" value="Thioredoxin-like"/>
    <property type="match status" value="1"/>
</dbReference>
<evidence type="ECO:0000256" key="3">
    <source>
        <dbReference type="PROSITE-ProRule" id="PRU00519"/>
    </source>
</evidence>
<dbReference type="InterPro" id="IPR036433">
    <property type="entry name" value="EF1B_G_C_sf"/>
</dbReference>
<dbReference type="PANTHER" id="PTHR43986:SF1">
    <property type="entry name" value="ELONGATION FACTOR 1-GAMMA"/>
    <property type="match status" value="1"/>
</dbReference>
<reference evidence="9" key="1">
    <citation type="submission" date="2017-01" db="EMBL/GenBank/DDBJ databases">
        <authorList>
            <person name="Wang Y."/>
            <person name="White M."/>
            <person name="Kvist S."/>
            <person name="Moncalvo J.-M."/>
        </authorList>
    </citation>
    <scope>NUCLEOTIDE SEQUENCE [LARGE SCALE GENOMIC DNA]</scope>
    <source>
        <strain evidence="9">ID-206-W2</strain>
    </source>
</reference>
<dbReference type="InterPro" id="IPR004046">
    <property type="entry name" value="GST_C"/>
</dbReference>
<keyword evidence="1 3" id="KW-0251">Elongation factor</keyword>
<accession>A0A1R1YKP4</accession>
<evidence type="ECO:0000313" key="8">
    <source>
        <dbReference type="EMBL" id="OMJ27497.1"/>
    </source>
</evidence>
<proteinExistence type="predicted"/>
<feature type="region of interest" description="Disordered" evidence="4">
    <location>
        <begin position="222"/>
        <end position="263"/>
    </location>
</feature>
<evidence type="ECO:0000259" key="7">
    <source>
        <dbReference type="PROSITE" id="PS50405"/>
    </source>
</evidence>
<dbReference type="PROSITE" id="PS50040">
    <property type="entry name" value="EF1G_C"/>
    <property type="match status" value="1"/>
</dbReference>
<dbReference type="EMBL" id="LSSM01000983">
    <property type="protein sequence ID" value="OMJ27497.1"/>
    <property type="molecule type" value="Genomic_DNA"/>
</dbReference>
<feature type="domain" description="GST C-terminal" evidence="7">
    <location>
        <begin position="90"/>
        <end position="219"/>
    </location>
</feature>
<dbReference type="FunFam" id="3.30.70.1010:FF:000001">
    <property type="entry name" value="Elongation factor 1-gamma 1"/>
    <property type="match status" value="1"/>
</dbReference>
<dbReference type="PANTHER" id="PTHR43986">
    <property type="entry name" value="ELONGATION FACTOR 1-GAMMA"/>
    <property type="match status" value="1"/>
</dbReference>
<dbReference type="SFLD" id="SFLDS00019">
    <property type="entry name" value="Glutathione_Transferase_(cytos"/>
    <property type="match status" value="1"/>
</dbReference>
<dbReference type="CDD" id="cd03181">
    <property type="entry name" value="GST_C_EF1Bgamma_like"/>
    <property type="match status" value="1"/>
</dbReference>
<dbReference type="Gene3D" id="1.20.1050.10">
    <property type="match status" value="1"/>
</dbReference>
<dbReference type="InterPro" id="IPR010987">
    <property type="entry name" value="Glutathione-S-Trfase_C-like"/>
</dbReference>
<protein>
    <submittedName>
        <fullName evidence="8">Elongation factor 1-gamma</fullName>
    </submittedName>
</protein>
<evidence type="ECO:0000256" key="1">
    <source>
        <dbReference type="ARBA" id="ARBA00022768"/>
    </source>
</evidence>
<dbReference type="SUPFAM" id="SSF89942">
    <property type="entry name" value="eEF1-gamma domain"/>
    <property type="match status" value="1"/>
</dbReference>
<comment type="caution">
    <text evidence="8">The sequence shown here is derived from an EMBL/GenBank/DDBJ whole genome shotgun (WGS) entry which is preliminary data.</text>
</comment>
<dbReference type="Gene3D" id="3.40.30.10">
    <property type="entry name" value="Glutaredoxin"/>
    <property type="match status" value="1"/>
</dbReference>
<dbReference type="Gene3D" id="3.30.70.1010">
    <property type="entry name" value="Translation elongation factor EF1B, gamma chain, conserved domain"/>
    <property type="match status" value="1"/>
</dbReference>
<feature type="domain" description="GST N-terminal" evidence="6">
    <location>
        <begin position="5"/>
        <end position="85"/>
    </location>
</feature>
<dbReference type="InterPro" id="IPR036249">
    <property type="entry name" value="Thioredoxin-like_sf"/>
</dbReference>
<dbReference type="OrthoDB" id="249703at2759"/>
<dbReference type="Pfam" id="PF00647">
    <property type="entry name" value="EF1G"/>
    <property type="match status" value="1"/>
</dbReference>
<organism evidence="8 9">
    <name type="scientific">Smittium culicis</name>
    <dbReference type="NCBI Taxonomy" id="133412"/>
    <lineage>
        <taxon>Eukaryota</taxon>
        <taxon>Fungi</taxon>
        <taxon>Fungi incertae sedis</taxon>
        <taxon>Zoopagomycota</taxon>
        <taxon>Kickxellomycotina</taxon>
        <taxon>Harpellomycetes</taxon>
        <taxon>Harpellales</taxon>
        <taxon>Legeriomycetaceae</taxon>
        <taxon>Smittium</taxon>
    </lineage>
</organism>
<dbReference type="InterPro" id="IPR004045">
    <property type="entry name" value="Glutathione_S-Trfase_N"/>
</dbReference>
<keyword evidence="2 3" id="KW-0648">Protein biosynthesis</keyword>
<dbReference type="InterPro" id="IPR036282">
    <property type="entry name" value="Glutathione-S-Trfase_C_sf"/>
</dbReference>
<feature type="compositionally biased region" description="Basic and acidic residues" evidence="4">
    <location>
        <begin position="222"/>
        <end position="246"/>
    </location>
</feature>
<evidence type="ECO:0000259" key="6">
    <source>
        <dbReference type="PROSITE" id="PS50404"/>
    </source>
</evidence>
<evidence type="ECO:0000313" key="9">
    <source>
        <dbReference type="Proteomes" id="UP000187429"/>
    </source>
</evidence>
<dbReference type="SFLD" id="SFLDG00358">
    <property type="entry name" value="Main_(cytGST)"/>
    <property type="match status" value="1"/>
</dbReference>
<name>A0A1R1YKP4_9FUNG</name>
<dbReference type="PROSITE" id="PS50404">
    <property type="entry name" value="GST_NTER"/>
    <property type="match status" value="1"/>
</dbReference>
<dbReference type="AlphaFoldDB" id="A0A1R1YKP4"/>
<dbReference type="SMART" id="SM01183">
    <property type="entry name" value="EF1G"/>
    <property type="match status" value="1"/>
</dbReference>
<dbReference type="GO" id="GO:0005634">
    <property type="term" value="C:nucleus"/>
    <property type="evidence" value="ECO:0007669"/>
    <property type="project" value="TreeGrafter"/>
</dbReference>
<evidence type="ECO:0000256" key="4">
    <source>
        <dbReference type="SAM" id="MobiDB-lite"/>
    </source>
</evidence>
<keyword evidence="9" id="KW-1185">Reference proteome</keyword>
<dbReference type="PROSITE" id="PS50405">
    <property type="entry name" value="GST_CTER"/>
    <property type="match status" value="1"/>
</dbReference>
<feature type="domain" description="EF-1-gamma C-terminal" evidence="5">
    <location>
        <begin position="259"/>
        <end position="416"/>
    </location>
</feature>
<sequence length="416" mass="47005">MPATLKIYAPAHAGNYRLNKALILSRLSGLSLETTPDFVLEDSKSDEYLKLFPLGNSPGLVSGDFKLFDSSAILSYLASKVPESPLVGKTAEESALILQFLFMAEADIMPHLSGVLYPTLGYSPYIKPAVLQAEGRLKRSLLALNSILLDRTYLVGERLTIADINMVCDLAPTMQYLADAKYRKEIRNVARYFNTMINKKVFKEAFSDFTLCVEPVKQQQLKKAEPKAAKPKAEKPKPQPKKKEVEVAADDEPAPEPKPKSALDLLPKSSFNLEDWKRFYSNNDTIPTAMDYFWQHFDPVGYSIWKVEFKYNEENTLIFMSNNLVGGFFNRLERARKYAFGVMLTMGVDNDNIIAGYFVIRGQEIPFEVYDAPDFESFSFVKVDHTIPAIREEIGDYFAWEGKSLPKPFADGKAFK</sequence>
<dbReference type="InterPro" id="IPR001662">
    <property type="entry name" value="EF1B_G_C"/>
</dbReference>
<dbReference type="InterPro" id="IPR040079">
    <property type="entry name" value="Glutathione_S-Trfase"/>
</dbReference>